<evidence type="ECO:0000313" key="11">
    <source>
        <dbReference type="Proteomes" id="UP000662939"/>
    </source>
</evidence>
<dbReference type="GO" id="GO:0004181">
    <property type="term" value="F:metallocarboxypeptidase activity"/>
    <property type="evidence" value="ECO:0007669"/>
    <property type="project" value="InterPro"/>
</dbReference>
<evidence type="ECO:0000256" key="3">
    <source>
        <dbReference type="ARBA" id="ARBA00022670"/>
    </source>
</evidence>
<keyword evidence="11" id="KW-1185">Reference proteome</keyword>
<dbReference type="GO" id="GO:0005615">
    <property type="term" value="C:extracellular space"/>
    <property type="evidence" value="ECO:0007669"/>
    <property type="project" value="TreeGrafter"/>
</dbReference>
<dbReference type="PANTHER" id="PTHR11705:SF143">
    <property type="entry name" value="SLL0236 PROTEIN"/>
    <property type="match status" value="1"/>
</dbReference>
<dbReference type="RefSeq" id="WP_213172848.1">
    <property type="nucleotide sequence ID" value="NZ_CP070496.1"/>
</dbReference>
<proteinExistence type="inferred from homology"/>
<dbReference type="InterPro" id="IPR000834">
    <property type="entry name" value="Peptidase_M14"/>
</dbReference>
<evidence type="ECO:0000313" key="10">
    <source>
        <dbReference type="EMBL" id="QSB06841.1"/>
    </source>
</evidence>
<evidence type="ECO:0000256" key="8">
    <source>
        <dbReference type="SAM" id="SignalP"/>
    </source>
</evidence>
<feature type="domain" description="Peptidase M14" evidence="9">
    <location>
        <begin position="122"/>
        <end position="447"/>
    </location>
</feature>
<evidence type="ECO:0000256" key="5">
    <source>
        <dbReference type="ARBA" id="ARBA00022833"/>
    </source>
</evidence>
<dbReference type="AlphaFoldDB" id="A0A895XME8"/>
<accession>A0A895XME8</accession>
<evidence type="ECO:0000256" key="4">
    <source>
        <dbReference type="ARBA" id="ARBA00022801"/>
    </source>
</evidence>
<keyword evidence="5" id="KW-0862">Zinc</keyword>
<evidence type="ECO:0000256" key="2">
    <source>
        <dbReference type="ARBA" id="ARBA00005988"/>
    </source>
</evidence>
<keyword evidence="8" id="KW-0732">Signal</keyword>
<organism evidence="10 11">
    <name type="scientific">Natronoglycomyces albus</name>
    <dbReference type="NCBI Taxonomy" id="2811108"/>
    <lineage>
        <taxon>Bacteria</taxon>
        <taxon>Bacillati</taxon>
        <taxon>Actinomycetota</taxon>
        <taxon>Actinomycetes</taxon>
        <taxon>Glycomycetales</taxon>
        <taxon>Glycomycetaceae</taxon>
        <taxon>Natronoglycomyces</taxon>
    </lineage>
</organism>
<dbReference type="Proteomes" id="UP000662939">
    <property type="component" value="Chromosome"/>
</dbReference>
<keyword evidence="6" id="KW-0482">Metalloprotease</keyword>
<dbReference type="GO" id="GO:0006508">
    <property type="term" value="P:proteolysis"/>
    <property type="evidence" value="ECO:0007669"/>
    <property type="project" value="UniProtKB-KW"/>
</dbReference>
<comment type="similarity">
    <text evidence="2 7">Belongs to the peptidase M14 family.</text>
</comment>
<dbReference type="PANTHER" id="PTHR11705">
    <property type="entry name" value="PROTEASE FAMILY M14 CARBOXYPEPTIDASE A,B"/>
    <property type="match status" value="1"/>
</dbReference>
<feature type="chain" id="PRO_5034715824" evidence="8">
    <location>
        <begin position="31"/>
        <end position="453"/>
    </location>
</feature>
<dbReference type="EMBL" id="CP070496">
    <property type="protein sequence ID" value="QSB06841.1"/>
    <property type="molecule type" value="Genomic_DNA"/>
</dbReference>
<evidence type="ECO:0000256" key="6">
    <source>
        <dbReference type="ARBA" id="ARBA00023049"/>
    </source>
</evidence>
<protein>
    <submittedName>
        <fullName evidence="10">Peptidase M14</fullName>
    </submittedName>
</protein>
<evidence type="ECO:0000256" key="7">
    <source>
        <dbReference type="PROSITE-ProRule" id="PRU01379"/>
    </source>
</evidence>
<dbReference type="Gene3D" id="3.40.630.10">
    <property type="entry name" value="Zn peptidases"/>
    <property type="match status" value="1"/>
</dbReference>
<name>A0A895XME8_9ACTN</name>
<dbReference type="KEGG" id="nav:JQS30_08130"/>
<dbReference type="GO" id="GO:0008270">
    <property type="term" value="F:zinc ion binding"/>
    <property type="evidence" value="ECO:0007669"/>
    <property type="project" value="InterPro"/>
</dbReference>
<sequence>MRRSKKHLAVASAAALLIVVPAGVSANAWAQSNSNSEVASDGLALASGEPGMWVIDGISADQAQALLVDGVDVVDVDTDTAMIIADADEAEELRAEGWDIGFHDTVYKDVPPTAAQDQYYGGYRTAAAHEANLHNVANANPDLAQVFDIGDSWLKTQGQGGHDIWAICLTNIQPGDCERNPDSDKPRISIISQLHAREISTGEISWRFIDHLVAGYGSDPRVTDLLDSTEIWIVPIANPDGVDIVASGGNQPLLQRKNANTSYGNCTGTRIGVDLNRNHNFKWGGAGTNPCGETYQGPSAGSEPETQALESLFASIHPAQKGPGDNDPAPADARDVMISIHSFGEYIIHPWAWTTASAPNRTELRNLGLQMAQSNGYLVGTAAETVGYLAPGGTDDFAYGTLGVASYTFEVGPRWGQCGGFLPAYSCMDSQLWEPNRDALLTAAEAAAVPYQS</sequence>
<feature type="signal peptide" evidence="8">
    <location>
        <begin position="1"/>
        <end position="30"/>
    </location>
</feature>
<evidence type="ECO:0000259" key="9">
    <source>
        <dbReference type="PROSITE" id="PS52035"/>
    </source>
</evidence>
<gene>
    <name evidence="10" type="ORF">JQS30_08130</name>
</gene>
<dbReference type="Pfam" id="PF00246">
    <property type="entry name" value="Peptidase_M14"/>
    <property type="match status" value="1"/>
</dbReference>
<evidence type="ECO:0000256" key="1">
    <source>
        <dbReference type="ARBA" id="ARBA00001947"/>
    </source>
</evidence>
<reference evidence="10" key="1">
    <citation type="submission" date="2021-02" db="EMBL/GenBank/DDBJ databases">
        <title>Natronoglycomyces albus gen. nov., sp. nov, a haloalkaliphilic actinobacterium from a soda solonchak soil.</title>
        <authorList>
            <person name="Sorokin D.Y."/>
            <person name="Khijniak T.V."/>
            <person name="Zakharycheva A.P."/>
            <person name="Boueva O.V."/>
            <person name="Ariskina E.V."/>
            <person name="Hahnke R.L."/>
            <person name="Bunk B."/>
            <person name="Sproer C."/>
            <person name="Schumann P."/>
            <person name="Evtushenko L.I."/>
            <person name="Kublanov I.V."/>
        </authorList>
    </citation>
    <scope>NUCLEOTIDE SEQUENCE</scope>
    <source>
        <strain evidence="10">DSM 106290</strain>
    </source>
</reference>
<feature type="active site" description="Proton donor/acceptor" evidence="7">
    <location>
        <position position="410"/>
    </location>
</feature>
<dbReference type="PROSITE" id="PS52035">
    <property type="entry name" value="PEPTIDASE_M14"/>
    <property type="match status" value="1"/>
</dbReference>
<comment type="cofactor">
    <cofactor evidence="1">
        <name>Zn(2+)</name>
        <dbReference type="ChEBI" id="CHEBI:29105"/>
    </cofactor>
</comment>
<keyword evidence="4" id="KW-0378">Hydrolase</keyword>
<dbReference type="SUPFAM" id="SSF53187">
    <property type="entry name" value="Zn-dependent exopeptidases"/>
    <property type="match status" value="1"/>
</dbReference>
<dbReference type="SMART" id="SM00631">
    <property type="entry name" value="Zn_pept"/>
    <property type="match status" value="1"/>
</dbReference>
<keyword evidence="3" id="KW-0645">Protease</keyword>